<dbReference type="Gene3D" id="3.40.50.410">
    <property type="entry name" value="von Willebrand factor, type A domain"/>
    <property type="match status" value="1"/>
</dbReference>
<evidence type="ECO:0000313" key="1">
    <source>
        <dbReference type="EMBL" id="HFH28428.1"/>
    </source>
</evidence>
<dbReference type="EMBL" id="DSVL01000086">
    <property type="protein sequence ID" value="HFH28428.1"/>
    <property type="molecule type" value="Genomic_DNA"/>
</dbReference>
<dbReference type="AlphaFoldDB" id="A0A7C3DZS9"/>
<protein>
    <recommendedName>
        <fullName evidence="2">VWFA domain-containing protein</fullName>
    </recommendedName>
</protein>
<gene>
    <name evidence="1" type="ORF">ENS59_02805</name>
</gene>
<dbReference type="SUPFAM" id="SSF53300">
    <property type="entry name" value="vWA-like"/>
    <property type="match status" value="1"/>
</dbReference>
<name>A0A7C3DZS9_9SPIR</name>
<reference evidence="1" key="1">
    <citation type="journal article" date="2020" name="mSystems">
        <title>Genome- and Community-Level Interaction Insights into Carbon Utilization and Element Cycling Functions of Hydrothermarchaeota in Hydrothermal Sediment.</title>
        <authorList>
            <person name="Zhou Z."/>
            <person name="Liu Y."/>
            <person name="Xu W."/>
            <person name="Pan J."/>
            <person name="Luo Z.H."/>
            <person name="Li M."/>
        </authorList>
    </citation>
    <scope>NUCLEOTIDE SEQUENCE [LARGE SCALE GENOMIC DNA]</scope>
    <source>
        <strain evidence="1">SpSt-503</strain>
    </source>
</reference>
<accession>A0A7C3DZS9</accession>
<proteinExistence type="predicted"/>
<dbReference type="RefSeq" id="WP_304242608.1">
    <property type="nucleotide sequence ID" value="NZ_JAJUIP010000064.1"/>
</dbReference>
<evidence type="ECO:0008006" key="2">
    <source>
        <dbReference type="Google" id="ProtNLM"/>
    </source>
</evidence>
<dbReference type="InterPro" id="IPR036465">
    <property type="entry name" value="vWFA_dom_sf"/>
</dbReference>
<organism evidence="1">
    <name type="scientific">Gracilinema caldarium</name>
    <dbReference type="NCBI Taxonomy" id="215591"/>
    <lineage>
        <taxon>Bacteria</taxon>
        <taxon>Pseudomonadati</taxon>
        <taxon>Spirochaetota</taxon>
        <taxon>Spirochaetia</taxon>
        <taxon>Spirochaetales</taxon>
        <taxon>Breznakiellaceae</taxon>
        <taxon>Gracilinema</taxon>
    </lineage>
</organism>
<comment type="caution">
    <text evidence="1">The sequence shown here is derived from an EMBL/GenBank/DDBJ whole genome shotgun (WGS) entry which is preliminary data.</text>
</comment>
<sequence length="205" mass="22874">MRSITHSKPFWIPIFILFSINIPVFAEDLRKGPIDLYLLIDTSTSLASHYNEALSWIRSTIFQEILQKDDYVTLIGAGESVQILSETRFEGPESSQGLEKLLQSIRLQDKHADLAGAIRETKRRDASKSTTNTLGVALMITGTDERGSLFNGGQAKDLEILLKYSKVEDFPGWKLIVIGLNVDGKIKAAAAEYQSFLKTLEQKTP</sequence>